<dbReference type="Proteomes" id="UP001055057">
    <property type="component" value="Unassembled WGS sequence"/>
</dbReference>
<dbReference type="Pfam" id="PF14384">
    <property type="entry name" value="BrnA_antitoxin"/>
    <property type="match status" value="1"/>
</dbReference>
<name>A0ABQ4U6N4_9HYPH</name>
<evidence type="ECO:0008006" key="4">
    <source>
        <dbReference type="Google" id="ProtNLM"/>
    </source>
</evidence>
<reference evidence="2" key="2">
    <citation type="submission" date="2021-08" db="EMBL/GenBank/DDBJ databases">
        <authorList>
            <person name="Tani A."/>
            <person name="Ola A."/>
            <person name="Ogura Y."/>
            <person name="Katsura K."/>
            <person name="Hayashi T."/>
        </authorList>
    </citation>
    <scope>NUCLEOTIDE SEQUENCE</scope>
    <source>
        <strain evidence="2">DSM 23632</strain>
    </source>
</reference>
<evidence type="ECO:0000256" key="1">
    <source>
        <dbReference type="SAM" id="MobiDB-lite"/>
    </source>
</evidence>
<accession>A0ABQ4U6N4</accession>
<organism evidence="2 3">
    <name type="scientific">Methylobacterium trifolii</name>
    <dbReference type="NCBI Taxonomy" id="1003092"/>
    <lineage>
        <taxon>Bacteria</taxon>
        <taxon>Pseudomonadati</taxon>
        <taxon>Pseudomonadota</taxon>
        <taxon>Alphaproteobacteria</taxon>
        <taxon>Hyphomicrobiales</taxon>
        <taxon>Methylobacteriaceae</taxon>
        <taxon>Methylobacterium</taxon>
    </lineage>
</organism>
<evidence type="ECO:0000313" key="2">
    <source>
        <dbReference type="EMBL" id="GJE62614.1"/>
    </source>
</evidence>
<proteinExistence type="predicted"/>
<protein>
    <recommendedName>
        <fullName evidence="4">BrnA antitoxin family protein</fullName>
    </recommendedName>
</protein>
<dbReference type="InterPro" id="IPR025528">
    <property type="entry name" value="BrnA_antitoxin"/>
</dbReference>
<gene>
    <name evidence="2" type="ORF">MPOCJGCO_4747</name>
</gene>
<sequence>MTKLKHAPGYVPNEAYSQEDWDAVSDNPPLTDAELAQARPGTEGMPAAMTEGFIRRGGRPKAENRSVPVSLRVPPDVLAGYKAGGPGWQSRMNAALAAGLDAAGVSHQGVAEAPVARRSAKRGA</sequence>
<feature type="region of interest" description="Disordered" evidence="1">
    <location>
        <begin position="1"/>
        <end position="30"/>
    </location>
</feature>
<dbReference type="RefSeq" id="WP_238185248.1">
    <property type="nucleotide sequence ID" value="NZ_BPRB01000356.1"/>
</dbReference>
<comment type="caution">
    <text evidence="2">The sequence shown here is derived from an EMBL/GenBank/DDBJ whole genome shotgun (WGS) entry which is preliminary data.</text>
</comment>
<dbReference type="EMBL" id="BPRB01000356">
    <property type="protein sequence ID" value="GJE62614.1"/>
    <property type="molecule type" value="Genomic_DNA"/>
</dbReference>
<reference evidence="2" key="1">
    <citation type="journal article" date="2021" name="Front. Microbiol.">
        <title>Comprehensive Comparative Genomics and Phenotyping of Methylobacterium Species.</title>
        <authorList>
            <person name="Alessa O."/>
            <person name="Ogura Y."/>
            <person name="Fujitani Y."/>
            <person name="Takami H."/>
            <person name="Hayashi T."/>
            <person name="Sahin N."/>
            <person name="Tani A."/>
        </authorList>
    </citation>
    <scope>NUCLEOTIDE SEQUENCE</scope>
    <source>
        <strain evidence="2">DSM 23632</strain>
    </source>
</reference>
<keyword evidence="3" id="KW-1185">Reference proteome</keyword>
<evidence type="ECO:0000313" key="3">
    <source>
        <dbReference type="Proteomes" id="UP001055057"/>
    </source>
</evidence>